<keyword evidence="3" id="KW-0067">ATP-binding</keyword>
<dbReference type="PRINTS" id="PR00507">
    <property type="entry name" value="N12N6MTFRASE"/>
</dbReference>
<comment type="caution">
    <text evidence="8">The sequence shown here is derived from an EMBL/GenBank/DDBJ whole genome shotgun (WGS) entry which is preliminary data.</text>
</comment>
<dbReference type="SMART" id="SM00490">
    <property type="entry name" value="HELICc"/>
    <property type="match status" value="1"/>
</dbReference>
<evidence type="ECO:0000313" key="8">
    <source>
        <dbReference type="EMBL" id="MDQ2259520.1"/>
    </source>
</evidence>
<evidence type="ECO:0000256" key="2">
    <source>
        <dbReference type="ARBA" id="ARBA00022679"/>
    </source>
</evidence>
<dbReference type="InterPro" id="IPR014001">
    <property type="entry name" value="Helicase_ATP-bd"/>
</dbReference>
<dbReference type="RefSeq" id="WP_306700342.1">
    <property type="nucleotide sequence ID" value="NZ_JAVDKS010000021.1"/>
</dbReference>
<dbReference type="Pfam" id="PF07669">
    <property type="entry name" value="Eco57I"/>
    <property type="match status" value="1"/>
</dbReference>
<dbReference type="SUPFAM" id="SSF53335">
    <property type="entry name" value="S-adenosyl-L-methionine-dependent methyltransferases"/>
    <property type="match status" value="1"/>
</dbReference>
<dbReference type="Pfam" id="PF00176">
    <property type="entry name" value="SNF2-rel_dom"/>
    <property type="match status" value="1"/>
</dbReference>
<feature type="region of interest" description="Disordered" evidence="5">
    <location>
        <begin position="1"/>
        <end position="109"/>
    </location>
</feature>
<evidence type="ECO:0000256" key="5">
    <source>
        <dbReference type="SAM" id="MobiDB-lite"/>
    </source>
</evidence>
<organism evidence="8 9">
    <name type="scientific">Enterobacter soli</name>
    <dbReference type="NCBI Taxonomy" id="885040"/>
    <lineage>
        <taxon>Bacteria</taxon>
        <taxon>Pseudomonadati</taxon>
        <taxon>Pseudomonadota</taxon>
        <taxon>Gammaproteobacteria</taxon>
        <taxon>Enterobacterales</taxon>
        <taxon>Enterobacteriaceae</taxon>
        <taxon>Enterobacter</taxon>
    </lineage>
</organism>
<proteinExistence type="predicted"/>
<feature type="coiled-coil region" evidence="4">
    <location>
        <begin position="2355"/>
        <end position="2389"/>
    </location>
</feature>
<feature type="region of interest" description="Disordered" evidence="5">
    <location>
        <begin position="1872"/>
        <end position="1896"/>
    </location>
</feature>
<dbReference type="GO" id="GO:0009007">
    <property type="term" value="F:site-specific DNA-methyltransferase (adenine-specific) activity"/>
    <property type="evidence" value="ECO:0007669"/>
    <property type="project" value="UniProtKB-EC"/>
</dbReference>
<dbReference type="PROSITE" id="PS00092">
    <property type="entry name" value="N6_MTASE"/>
    <property type="match status" value="1"/>
</dbReference>
<accession>A0AAW8HG45</accession>
<keyword evidence="9" id="KW-1185">Reference proteome</keyword>
<feature type="compositionally biased region" description="Polar residues" evidence="5">
    <location>
        <begin position="1882"/>
        <end position="1896"/>
    </location>
</feature>
<dbReference type="Gene3D" id="3.40.50.150">
    <property type="entry name" value="Vaccinia Virus protein VP39"/>
    <property type="match status" value="1"/>
</dbReference>
<dbReference type="Pfam" id="PF08238">
    <property type="entry name" value="Sel1"/>
    <property type="match status" value="2"/>
</dbReference>
<name>A0AAW8HG45_9ENTR</name>
<dbReference type="InterPro" id="IPR027417">
    <property type="entry name" value="P-loop_NTPase"/>
</dbReference>
<dbReference type="Gene3D" id="3.40.50.300">
    <property type="entry name" value="P-loop containing nucleotide triphosphate hydrolases"/>
    <property type="match status" value="2"/>
</dbReference>
<dbReference type="SUPFAM" id="SSF81901">
    <property type="entry name" value="HCP-like"/>
    <property type="match status" value="1"/>
</dbReference>
<dbReference type="PANTHER" id="PTHR41313:SF1">
    <property type="entry name" value="DNA METHYLASE ADENINE-SPECIFIC DOMAIN-CONTAINING PROTEIN"/>
    <property type="match status" value="1"/>
</dbReference>
<dbReference type="GO" id="GO:0005524">
    <property type="term" value="F:ATP binding"/>
    <property type="evidence" value="ECO:0007669"/>
    <property type="project" value="InterPro"/>
</dbReference>
<dbReference type="InterPro" id="IPR000330">
    <property type="entry name" value="SNF2_N"/>
</dbReference>
<dbReference type="Gene3D" id="1.25.40.10">
    <property type="entry name" value="Tetratricopeptide repeat domain"/>
    <property type="match status" value="1"/>
</dbReference>
<evidence type="ECO:0000256" key="3">
    <source>
        <dbReference type="ARBA" id="ARBA00022806"/>
    </source>
</evidence>
<dbReference type="SUPFAM" id="SSF52540">
    <property type="entry name" value="P-loop containing nucleoside triphosphate hydrolases"/>
    <property type="match status" value="2"/>
</dbReference>
<dbReference type="Proteomes" id="UP001225042">
    <property type="component" value="Unassembled WGS sequence"/>
</dbReference>
<feature type="coiled-coil region" evidence="4">
    <location>
        <begin position="2223"/>
        <end position="2250"/>
    </location>
</feature>
<evidence type="ECO:0000256" key="4">
    <source>
        <dbReference type="SAM" id="Coils"/>
    </source>
</evidence>
<dbReference type="EMBL" id="JAVDKS010000021">
    <property type="protein sequence ID" value="MDQ2259520.1"/>
    <property type="molecule type" value="Genomic_DNA"/>
</dbReference>
<dbReference type="InterPro" id="IPR002052">
    <property type="entry name" value="DNA_methylase_N6_adenine_CS"/>
</dbReference>
<keyword evidence="3" id="KW-0547">Nucleotide-binding</keyword>
<dbReference type="GO" id="GO:0032259">
    <property type="term" value="P:methylation"/>
    <property type="evidence" value="ECO:0007669"/>
    <property type="project" value="UniProtKB-KW"/>
</dbReference>
<sequence>MTKKVEEPTNDNRERKSHNHSSKNSLTGDHQTTSERSLLDEPGLENSGPLGGEPASGTANAGSERIPGSLLDTDQPTGPGDQRPGREHESGDERTGAAGASGSQYQPDNFRLSSVQDIGAGGAKTKYRDNIAALELLHKLEAEKRQATPTEQSILARYVGWGGIPQAFDETNTDWESEYNKLLELLPSAEYEAARASTLNAHYTAPEVIDGIYDALGRLGVDDGVRILEPAAGIGHFAGKLPFKAEMTLNELDSISSRISRQLYPKFTTIKQGFEDFRSPEGYFDIAVGNPPFGDFRVNDSRNPAISRFSIHNFFMAKSLDSLREGGISAMVVSRFFMDSKKSDHREYLADRAHFLGAIRLPNNAFRQNALTEVTTDIVFLQKARPGEEPDRSWVDTGFMRCPKTGESFEVNSWYVNHPEQIIGNMQLESNAFGHSPQCVAESGLDLRAEINNRFSVLPRNCFTSKTTVADDEVADARPEVDFTDTGIKVDSFFVTPDDKIGIRKPDMLGKGDYEYYVPRSTAENDRIRSAIKIRDTLMRLIQLETQETTSQAEMDAVRRELNKLYDRHVKNYDFISSRSNKGVLKTDPAYPLLQSLEVEYDKGVTKVMADKEGTVPRKPSARKAAIFTKRVNKPNTLERSAETVKDALVICLNESGRVDIDRISDLASVEPEVALRDLSGLVYRNPLTLEYETAETFLSGNVKLKLERTRGIIEGIHALTEQTRDTFLRQRFKPEAAEKFLSVDTDLLLSELQVSAEALQSSLPADIDAIDISVQLVSTWLPQKDIQAFIVGHLGIADKECSALYVPPAGKWITKFKGGNKDLLENTWGTQRMDALEILDRLFNNTPVQVKDVAGFNDDGSPIYKVNQEETLAAQGKAEQIANEFTDWIWTDPERRERLARRYNDRFNTHVPGTYDGSHLTLPQASGDIKLRGTQKNAIWRGIQEGCGLGDHVVGAGKTLTAIATIMEQRRMGLVNKPLVIVPNHLLGQWKDEFYKLYPGANVLVAEQSDFEKDNRKRLFATIATGDFDAVILGHSSFKFLSLSPEDESAFLKEQVDDISQSLRDFKQSLGSRDPSVKQMEKQKKRLEEKIKKISDTGKKDDLLTFDQLGVDALFVDEADEFKNLAIVTSQTRIAGLGNLQGSEKAMDLFLKCRWIQKKRDGKGVYFYTGTPISNSLAELYTLQRYMQYDELKSKNIAAFDSWSSTFGQVVTGWELDATGVNYRLNARFAKFTNVPELMRMYRSFADVVTHADLANQALADGTGRLVPKLKGGKPTSVIVPRSRLQAQFMGEMETVIDATTGRPALDNLGREIKDWNPGSIIYRMENMPKDPRIDNALKVTHDARIAALDFRLVDPHAPDDEGSKVNEAVRRIHKIWEENTYRKGTQLVFCDLSTPKGKFTARPNNDAETEVAAPEDSFSMDEILGESIDPDKFSVYADMRQKLIDLGIPANEIKFIHDATNDQKRQELFRSVNNGDVRILIGSTSKMGAGTNVQRRLVALHDLDCPWRPRDLEQRHGRGIRQGNMFFEQDKENFELEICCYATERTYDARMWQTIEVKARGIEQFRNGSLTDRIIEDIAGDAANAAEMKASATGNQLIFLQVKIDADKRKQETMYRNWQRSRHSLEASVTRLPQQISELEALLEPIRNDLHYIEQHKGISGLDTGVTKFHWRKADDVKLPENAVELLETYLKDKMRKSVDNMALDVRDPVYVGVYRGLKLCVRAGSNAKGLYTHFVIERADGQKLSIEGMEIRYSAGDSFSPTGLFVRLDNLLSDSVNSESRCVANIERLKKDLDVAKEAISGDYPQKAYLDALRQDSIEVMAELKRMQDDEEYISTWQPSSAAFESKPVAAAPAKEPAEGELIELDFQPPEETDDHTNTENNPDSTPESQPTDVETVNLEMAFKTAAPDTPVVMSSDTTGTADPETENNMAAAETLNPAEESQDTYLTIPFKYGSVIYNTDLNRLQVKFSNRPEKGSDEYRVMKLLSEQGRFSFAPSQDRRWVRRLTDKSAIAAAGILQVELPLPSVVCLVATESVPPAPDTSAKLQTDMFTEVQSADPQRKLTDEEIAAMEITANELFSRQQEGNCSDLHLFDSVRQLAEAGSMEGKYLLSFCYFDGIGVQADPTTAIDLLHAAAEGGHDEARYKVGELFETGMYGHTVDLKQAAHYYSLSDPDFSSPARERVNRLLSEQKLSVMSGFSEILAENEKQSGSEERFFSRMNLLYEKVADAQVQKENVANELEHMKENAPVFTIAGQVYDPVNASLSDLHAMNSHIMSTIRDAVTMRKEQGRPIEQIAGSYQGMQISVRSVENEMRFTLTGKRNWSPEELVYRKGEREKFVLPEFIEQIQKFTVSLKDELHRCEETLADLNEKCRSEKEKFETLRQRELESKKQELATPPQTEMNGIPKGIRNRLH</sequence>
<gene>
    <name evidence="8" type="ORF">RBJ67_25665</name>
</gene>
<feature type="compositionally biased region" description="Polar residues" evidence="5">
    <location>
        <begin position="22"/>
        <end position="36"/>
    </location>
</feature>
<dbReference type="InterPro" id="IPR006597">
    <property type="entry name" value="Sel1-like"/>
</dbReference>
<feature type="compositionally biased region" description="Basic and acidic residues" evidence="5">
    <location>
        <begin position="83"/>
        <end position="95"/>
    </location>
</feature>
<feature type="region of interest" description="Disordered" evidence="5">
    <location>
        <begin position="2390"/>
        <end position="2418"/>
    </location>
</feature>
<evidence type="ECO:0000259" key="6">
    <source>
        <dbReference type="SMART" id="SM00487"/>
    </source>
</evidence>
<dbReference type="InterPro" id="IPR011639">
    <property type="entry name" value="MethylTrfase_TaqI-like_dom"/>
</dbReference>
<keyword evidence="3" id="KW-0347">Helicase</keyword>
<keyword evidence="1" id="KW-0489">Methyltransferase</keyword>
<feature type="domain" description="Helicase ATP-binding" evidence="6">
    <location>
        <begin position="928"/>
        <end position="1201"/>
    </location>
</feature>
<keyword evidence="2" id="KW-0808">Transferase</keyword>
<keyword evidence="3" id="KW-0378">Hydrolase</keyword>
<dbReference type="PANTHER" id="PTHR41313">
    <property type="entry name" value="ADENINE-SPECIFIC METHYLTRANSFERASE"/>
    <property type="match status" value="1"/>
</dbReference>
<dbReference type="InterPro" id="IPR052933">
    <property type="entry name" value="DNA_Protect_Modify"/>
</dbReference>
<dbReference type="Pfam" id="PF00271">
    <property type="entry name" value="Helicase_C"/>
    <property type="match status" value="1"/>
</dbReference>
<feature type="domain" description="Helicase C-terminal" evidence="7">
    <location>
        <begin position="1435"/>
        <end position="1525"/>
    </location>
</feature>
<evidence type="ECO:0000259" key="7">
    <source>
        <dbReference type="SMART" id="SM00490"/>
    </source>
</evidence>
<feature type="compositionally biased region" description="Basic and acidic residues" evidence="5">
    <location>
        <begin position="1"/>
        <end position="14"/>
    </location>
</feature>
<dbReference type="GO" id="GO:0003676">
    <property type="term" value="F:nucleic acid binding"/>
    <property type="evidence" value="ECO:0007669"/>
    <property type="project" value="InterPro"/>
</dbReference>
<dbReference type="InterPro" id="IPR011990">
    <property type="entry name" value="TPR-like_helical_dom_sf"/>
</dbReference>
<reference evidence="8 9" key="1">
    <citation type="submission" date="2023-08" db="EMBL/GenBank/DDBJ databases">
        <authorList>
            <person name="Dale J."/>
        </authorList>
    </citation>
    <scope>NUCLEOTIDE SEQUENCE [LARGE SCALE GENOMIC DNA]</scope>
    <source>
        <strain evidence="8 9">2023EL-00788</strain>
    </source>
</reference>
<dbReference type="SMART" id="SM00487">
    <property type="entry name" value="DEXDc"/>
    <property type="match status" value="1"/>
</dbReference>
<dbReference type="GO" id="GO:0006304">
    <property type="term" value="P:DNA modification"/>
    <property type="evidence" value="ECO:0007669"/>
    <property type="project" value="InterPro"/>
</dbReference>
<protein>
    <submittedName>
        <fullName evidence="8">SNF2-related protein</fullName>
    </submittedName>
</protein>
<dbReference type="SMART" id="SM00671">
    <property type="entry name" value="SEL1"/>
    <property type="match status" value="2"/>
</dbReference>
<keyword evidence="4" id="KW-0175">Coiled coil</keyword>
<dbReference type="InterPro" id="IPR001650">
    <property type="entry name" value="Helicase_C-like"/>
</dbReference>
<evidence type="ECO:0000256" key="1">
    <source>
        <dbReference type="ARBA" id="ARBA00022603"/>
    </source>
</evidence>
<evidence type="ECO:0000313" key="9">
    <source>
        <dbReference type="Proteomes" id="UP001225042"/>
    </source>
</evidence>
<dbReference type="InterPro" id="IPR029063">
    <property type="entry name" value="SAM-dependent_MTases_sf"/>
</dbReference>